<proteinExistence type="predicted"/>
<dbReference type="Proteomes" id="UP001303211">
    <property type="component" value="Chromosome"/>
</dbReference>
<organism evidence="3 4">
    <name type="scientific">Diaphorobacter limosus</name>
    <dbReference type="NCBI Taxonomy" id="3036128"/>
    <lineage>
        <taxon>Bacteria</taxon>
        <taxon>Pseudomonadati</taxon>
        <taxon>Pseudomonadota</taxon>
        <taxon>Betaproteobacteria</taxon>
        <taxon>Burkholderiales</taxon>
        <taxon>Comamonadaceae</taxon>
        <taxon>Diaphorobacter</taxon>
    </lineage>
</organism>
<sequence>MSTHVPRNVAAHILGACVMALCLQATHNAHAAPAKQEASSNPARPAKKSRSVKIKHQQNHSGESSAERDRRLYRECQGLPNAGACLGYTRR</sequence>
<keyword evidence="4" id="KW-1185">Reference proteome</keyword>
<feature type="region of interest" description="Disordered" evidence="1">
    <location>
        <begin position="29"/>
        <end position="72"/>
    </location>
</feature>
<keyword evidence="2" id="KW-0732">Signal</keyword>
<dbReference type="EMBL" id="CP136921">
    <property type="protein sequence ID" value="WOO32173.1"/>
    <property type="molecule type" value="Genomic_DNA"/>
</dbReference>
<evidence type="ECO:0000256" key="2">
    <source>
        <dbReference type="SAM" id="SignalP"/>
    </source>
</evidence>
<reference evidence="3 4" key="1">
    <citation type="submission" date="2023-03" db="EMBL/GenBank/DDBJ databases">
        <title>Diaphorobacter basophil sp. nov., isolated from a sewage-treatment plant.</title>
        <authorList>
            <person name="Yang K."/>
        </authorList>
    </citation>
    <scope>NUCLEOTIDE SEQUENCE [LARGE SCALE GENOMIC DNA]</scope>
    <source>
        <strain evidence="3 4">Y-1</strain>
    </source>
</reference>
<feature type="signal peptide" evidence="2">
    <location>
        <begin position="1"/>
        <end position="31"/>
    </location>
</feature>
<protein>
    <recommendedName>
        <fullName evidence="5">Lipoprotein</fullName>
    </recommendedName>
</protein>
<feature type="compositionally biased region" description="Basic residues" evidence="1">
    <location>
        <begin position="45"/>
        <end position="58"/>
    </location>
</feature>
<dbReference type="RefSeq" id="WP_317701638.1">
    <property type="nucleotide sequence ID" value="NZ_CP136921.1"/>
</dbReference>
<evidence type="ECO:0000256" key="1">
    <source>
        <dbReference type="SAM" id="MobiDB-lite"/>
    </source>
</evidence>
<accession>A0ABZ0J2B8</accession>
<feature type="chain" id="PRO_5046252146" description="Lipoprotein" evidence="2">
    <location>
        <begin position="32"/>
        <end position="91"/>
    </location>
</feature>
<evidence type="ECO:0000313" key="3">
    <source>
        <dbReference type="EMBL" id="WOO32173.1"/>
    </source>
</evidence>
<name>A0ABZ0J2B8_9BURK</name>
<gene>
    <name evidence="3" type="ORF">P4826_17565</name>
</gene>
<evidence type="ECO:0000313" key="4">
    <source>
        <dbReference type="Proteomes" id="UP001303211"/>
    </source>
</evidence>
<evidence type="ECO:0008006" key="5">
    <source>
        <dbReference type="Google" id="ProtNLM"/>
    </source>
</evidence>